<dbReference type="Proteomes" id="UP001345963">
    <property type="component" value="Unassembled WGS sequence"/>
</dbReference>
<gene>
    <name evidence="2" type="ORF">ATANTOWER_023272</name>
</gene>
<feature type="region of interest" description="Disordered" evidence="1">
    <location>
        <begin position="41"/>
        <end position="65"/>
    </location>
</feature>
<sequence>MALFSPVSEHYHSHPPSPDGKTTVSLFQFVVLFLHDDEHDLPDALPPAQPANSVPTRSQKPAGQNDGSPFHYLVAAYLLLSLIFLPPSWNRTFVSMENGLFRRLMLTQTDGSHVLLPKKV</sequence>
<dbReference type="EMBL" id="JAHUTI010049225">
    <property type="protein sequence ID" value="MED6247303.1"/>
    <property type="molecule type" value="Genomic_DNA"/>
</dbReference>
<name>A0ABU7BCC5_9TELE</name>
<comment type="caution">
    <text evidence="2">The sequence shown here is derived from an EMBL/GenBank/DDBJ whole genome shotgun (WGS) entry which is preliminary data.</text>
</comment>
<protein>
    <submittedName>
        <fullName evidence="2">Uncharacterized protein</fullName>
    </submittedName>
</protein>
<reference evidence="2 3" key="1">
    <citation type="submission" date="2021-07" db="EMBL/GenBank/DDBJ databases">
        <authorList>
            <person name="Palmer J.M."/>
        </authorList>
    </citation>
    <scope>NUCLEOTIDE SEQUENCE [LARGE SCALE GENOMIC DNA]</scope>
    <source>
        <strain evidence="2 3">AT_MEX2019</strain>
        <tissue evidence="2">Muscle</tissue>
    </source>
</reference>
<evidence type="ECO:0000313" key="3">
    <source>
        <dbReference type="Proteomes" id="UP001345963"/>
    </source>
</evidence>
<evidence type="ECO:0000313" key="2">
    <source>
        <dbReference type="EMBL" id="MED6247303.1"/>
    </source>
</evidence>
<proteinExistence type="predicted"/>
<feature type="compositionally biased region" description="Polar residues" evidence="1">
    <location>
        <begin position="52"/>
        <end position="65"/>
    </location>
</feature>
<organism evidence="2 3">
    <name type="scientific">Ataeniobius toweri</name>
    <dbReference type="NCBI Taxonomy" id="208326"/>
    <lineage>
        <taxon>Eukaryota</taxon>
        <taxon>Metazoa</taxon>
        <taxon>Chordata</taxon>
        <taxon>Craniata</taxon>
        <taxon>Vertebrata</taxon>
        <taxon>Euteleostomi</taxon>
        <taxon>Actinopterygii</taxon>
        <taxon>Neopterygii</taxon>
        <taxon>Teleostei</taxon>
        <taxon>Neoteleostei</taxon>
        <taxon>Acanthomorphata</taxon>
        <taxon>Ovalentaria</taxon>
        <taxon>Atherinomorphae</taxon>
        <taxon>Cyprinodontiformes</taxon>
        <taxon>Goodeidae</taxon>
        <taxon>Ataeniobius</taxon>
    </lineage>
</organism>
<accession>A0ABU7BCC5</accession>
<evidence type="ECO:0000256" key="1">
    <source>
        <dbReference type="SAM" id="MobiDB-lite"/>
    </source>
</evidence>
<feature type="region of interest" description="Disordered" evidence="1">
    <location>
        <begin position="1"/>
        <end position="21"/>
    </location>
</feature>
<keyword evidence="3" id="KW-1185">Reference proteome</keyword>